<sequence>MEASDVRSLKELEEENRRLKQMYAELSLKSQMQEDIIKKL</sequence>
<dbReference type="EMBL" id="PIPQ01000022">
    <property type="protein sequence ID" value="RUO36238.1"/>
    <property type="molecule type" value="Genomic_DNA"/>
</dbReference>
<reference evidence="1 2" key="1">
    <citation type="journal article" date="2011" name="Front. Microbiol.">
        <title>Genomic signatures of strain selection and enhancement in Bacillus atrophaeus var. globigii, a historical biowarfare simulant.</title>
        <authorList>
            <person name="Gibbons H.S."/>
            <person name="Broomall S.M."/>
            <person name="McNew L.A."/>
            <person name="Daligault H."/>
            <person name="Chapman C."/>
            <person name="Bruce D."/>
            <person name="Karavis M."/>
            <person name="Krepps M."/>
            <person name="McGregor P.A."/>
            <person name="Hong C."/>
            <person name="Park K.H."/>
            <person name="Akmal A."/>
            <person name="Feldman A."/>
            <person name="Lin J.S."/>
            <person name="Chang W.E."/>
            <person name="Higgs B.W."/>
            <person name="Demirev P."/>
            <person name="Lindquist J."/>
            <person name="Liem A."/>
            <person name="Fochler E."/>
            <person name="Read T.D."/>
            <person name="Tapia R."/>
            <person name="Johnson S."/>
            <person name="Bishop-Lilly K.A."/>
            <person name="Detter C."/>
            <person name="Han C."/>
            <person name="Sozhamannan S."/>
            <person name="Rosenzweig C.N."/>
            <person name="Skowronski E.W."/>
        </authorList>
    </citation>
    <scope>NUCLEOTIDE SEQUENCE [LARGE SCALE GENOMIC DNA]</scope>
    <source>
        <strain evidence="1 2">AIT1</strain>
    </source>
</reference>
<name>A0A432WR53_9GAMM</name>
<protein>
    <recommendedName>
        <fullName evidence="3">Transposase</fullName>
    </recommendedName>
</protein>
<comment type="caution">
    <text evidence="1">The sequence shown here is derived from an EMBL/GenBank/DDBJ whole genome shotgun (WGS) entry which is preliminary data.</text>
</comment>
<keyword evidence="2" id="KW-1185">Reference proteome</keyword>
<evidence type="ECO:0000313" key="2">
    <source>
        <dbReference type="Proteomes" id="UP000286976"/>
    </source>
</evidence>
<dbReference type="Proteomes" id="UP000286976">
    <property type="component" value="Unassembled WGS sequence"/>
</dbReference>
<organism evidence="1 2">
    <name type="scientific">Aliidiomarina taiwanensis</name>
    <dbReference type="NCBI Taxonomy" id="946228"/>
    <lineage>
        <taxon>Bacteria</taxon>
        <taxon>Pseudomonadati</taxon>
        <taxon>Pseudomonadota</taxon>
        <taxon>Gammaproteobacteria</taxon>
        <taxon>Alteromonadales</taxon>
        <taxon>Idiomarinaceae</taxon>
        <taxon>Aliidiomarina</taxon>
    </lineage>
</organism>
<evidence type="ECO:0008006" key="3">
    <source>
        <dbReference type="Google" id="ProtNLM"/>
    </source>
</evidence>
<accession>A0A432WR53</accession>
<gene>
    <name evidence="1" type="ORF">CWE15_11945</name>
</gene>
<dbReference type="AlphaFoldDB" id="A0A432WR53"/>
<proteinExistence type="predicted"/>
<evidence type="ECO:0000313" key="1">
    <source>
        <dbReference type="EMBL" id="RUO36238.1"/>
    </source>
</evidence>